<accession>A0AAV9PLZ0</accession>
<dbReference type="RefSeq" id="XP_064662440.1">
    <property type="nucleotide sequence ID" value="XM_064799685.1"/>
</dbReference>
<dbReference type="InterPro" id="IPR027417">
    <property type="entry name" value="P-loop_NTPase"/>
</dbReference>
<reference evidence="2 3" key="1">
    <citation type="submission" date="2023-08" db="EMBL/GenBank/DDBJ databases">
        <title>Black Yeasts Isolated from many extreme environments.</title>
        <authorList>
            <person name="Coleine C."/>
            <person name="Stajich J.E."/>
            <person name="Selbmann L."/>
        </authorList>
    </citation>
    <scope>NUCLEOTIDE SEQUENCE [LARGE SCALE GENOMIC DNA]</scope>
    <source>
        <strain evidence="2 3">CCFEE 5935</strain>
    </source>
</reference>
<feature type="region of interest" description="Disordered" evidence="1">
    <location>
        <begin position="1"/>
        <end position="42"/>
    </location>
</feature>
<evidence type="ECO:0000313" key="2">
    <source>
        <dbReference type="EMBL" id="KAK5173745.1"/>
    </source>
</evidence>
<protein>
    <submittedName>
        <fullName evidence="2">Uncharacterized protein</fullName>
    </submittedName>
</protein>
<dbReference type="SUPFAM" id="SSF52540">
    <property type="entry name" value="P-loop containing nucleoside triphosphate hydrolases"/>
    <property type="match status" value="1"/>
</dbReference>
<organism evidence="2 3">
    <name type="scientific">Saxophila tyrrhenica</name>
    <dbReference type="NCBI Taxonomy" id="1690608"/>
    <lineage>
        <taxon>Eukaryota</taxon>
        <taxon>Fungi</taxon>
        <taxon>Dikarya</taxon>
        <taxon>Ascomycota</taxon>
        <taxon>Pezizomycotina</taxon>
        <taxon>Dothideomycetes</taxon>
        <taxon>Dothideomycetidae</taxon>
        <taxon>Mycosphaerellales</taxon>
        <taxon>Extremaceae</taxon>
        <taxon>Saxophila</taxon>
    </lineage>
</organism>
<dbReference type="EMBL" id="JAVRRT010000003">
    <property type="protein sequence ID" value="KAK5173745.1"/>
    <property type="molecule type" value="Genomic_DNA"/>
</dbReference>
<feature type="compositionally biased region" description="Basic and acidic residues" evidence="1">
    <location>
        <begin position="20"/>
        <end position="32"/>
    </location>
</feature>
<dbReference type="AlphaFoldDB" id="A0AAV9PLZ0"/>
<name>A0AAV9PLZ0_9PEZI</name>
<proteinExistence type="predicted"/>
<dbReference type="Gene3D" id="3.40.50.300">
    <property type="entry name" value="P-loop containing nucleotide triphosphate hydrolases"/>
    <property type="match status" value="1"/>
</dbReference>
<evidence type="ECO:0000313" key="3">
    <source>
        <dbReference type="Proteomes" id="UP001337655"/>
    </source>
</evidence>
<feature type="region of interest" description="Disordered" evidence="1">
    <location>
        <begin position="310"/>
        <end position="347"/>
    </location>
</feature>
<comment type="caution">
    <text evidence="2">The sequence shown here is derived from an EMBL/GenBank/DDBJ whole genome shotgun (WGS) entry which is preliminary data.</text>
</comment>
<sequence>MVDHRRNVPADDNEELTATEVKRLRTRERAQQYDDESCNPGTFTPPNVILSANQKAAVRDHVGQYGFPPGRYIDIDTTMLGLSGVGQDCLHVRLNQDAWWTGYDPFQDQSVNLLTKIEGVRVCFNGWTERPSIEHTLENCSVGRNCHLRKARHCEVWIMTYDVADRKSSEALRVYHDNFLLERRLERDVGGCKGCYDRACPPRPPFRGLFFVIANKVDLPKPEWKTSIEEGQGFCASIGAIFMPMSAKTGEGSGTEALSEMAYHVLWRRVQYGTMLEAIVASHTKEPAAQFTTAQTGRLCTWFARASRQPTDGSLESESKKSSVEEQTQLPPLRRRARGNPNFLYRY</sequence>
<evidence type="ECO:0000256" key="1">
    <source>
        <dbReference type="SAM" id="MobiDB-lite"/>
    </source>
</evidence>
<dbReference type="Proteomes" id="UP001337655">
    <property type="component" value="Unassembled WGS sequence"/>
</dbReference>
<gene>
    <name evidence="2" type="ORF">LTR77_002426</name>
</gene>
<dbReference type="GeneID" id="89923773"/>
<keyword evidence="3" id="KW-1185">Reference proteome</keyword>